<feature type="compositionally biased region" description="Basic and acidic residues" evidence="7">
    <location>
        <begin position="120"/>
        <end position="133"/>
    </location>
</feature>
<evidence type="ECO:0000259" key="9">
    <source>
        <dbReference type="Pfam" id="PF24868"/>
    </source>
</evidence>
<evidence type="ECO:0000259" key="8">
    <source>
        <dbReference type="Pfam" id="PF04690"/>
    </source>
</evidence>
<dbReference type="GO" id="GO:0008270">
    <property type="term" value="F:zinc ion binding"/>
    <property type="evidence" value="ECO:0007669"/>
    <property type="project" value="UniProtKB-KW"/>
</dbReference>
<dbReference type="PANTHER" id="PTHR31675">
    <property type="entry name" value="PROTEIN YABBY 6-RELATED"/>
    <property type="match status" value="1"/>
</dbReference>
<dbReference type="AlphaFoldDB" id="A0A5Q0LQE3"/>
<comment type="similarity">
    <text evidence="2">Belongs to the YABBY family.</text>
</comment>
<dbReference type="SUPFAM" id="SSF47095">
    <property type="entry name" value="HMG-box"/>
    <property type="match status" value="1"/>
</dbReference>
<keyword evidence="5" id="KW-0862">Zinc</keyword>
<dbReference type="Pfam" id="PF24868">
    <property type="entry name" value="YABBY_N"/>
    <property type="match status" value="1"/>
</dbReference>
<keyword evidence="6" id="KW-0539">Nucleus</keyword>
<dbReference type="PANTHER" id="PTHR31675:SF6">
    <property type="entry name" value="AXIAL REGULATOR YABBY 5"/>
    <property type="match status" value="1"/>
</dbReference>
<evidence type="ECO:0000256" key="7">
    <source>
        <dbReference type="SAM" id="MobiDB-lite"/>
    </source>
</evidence>
<feature type="region of interest" description="Disordered" evidence="7">
    <location>
        <begin position="103"/>
        <end position="135"/>
    </location>
</feature>
<feature type="compositionally biased region" description="Polar residues" evidence="7">
    <location>
        <begin position="103"/>
        <end position="119"/>
    </location>
</feature>
<evidence type="ECO:0000256" key="6">
    <source>
        <dbReference type="ARBA" id="ARBA00023242"/>
    </source>
</evidence>
<accession>A0A5Q0LQE3</accession>
<evidence type="ECO:0000256" key="3">
    <source>
        <dbReference type="ARBA" id="ARBA00022723"/>
    </source>
</evidence>
<dbReference type="InterPro" id="IPR056776">
    <property type="entry name" value="YABBY_N"/>
</dbReference>
<feature type="domain" description="YABBY protein C-terminal" evidence="8">
    <location>
        <begin position="118"/>
        <end position="169"/>
    </location>
</feature>
<organism evidence="10">
    <name type="scientific">Bienertia sinuspersici</name>
    <dbReference type="NCBI Taxonomy" id="338654"/>
    <lineage>
        <taxon>Eukaryota</taxon>
        <taxon>Viridiplantae</taxon>
        <taxon>Streptophyta</taxon>
        <taxon>Embryophyta</taxon>
        <taxon>Tracheophyta</taxon>
        <taxon>Spermatophyta</taxon>
        <taxon>Magnoliopsida</taxon>
        <taxon>eudicotyledons</taxon>
        <taxon>Gunneridae</taxon>
        <taxon>Pentapetalae</taxon>
        <taxon>Caryophyllales</taxon>
        <taxon>Chenopodiaceae</taxon>
        <taxon>Suaedoideae</taxon>
        <taxon>Bienertia</taxon>
    </lineage>
</organism>
<dbReference type="InterPro" id="IPR036910">
    <property type="entry name" value="HMG_box_dom_sf"/>
</dbReference>
<keyword evidence="3" id="KW-0479">Metal-binding</keyword>
<evidence type="ECO:0000256" key="1">
    <source>
        <dbReference type="ARBA" id="ARBA00004123"/>
    </source>
</evidence>
<dbReference type="InterPro" id="IPR056775">
    <property type="entry name" value="YABBY_C"/>
</dbReference>
<feature type="domain" description="YABBY N-terminal" evidence="9">
    <location>
        <begin position="12"/>
        <end position="65"/>
    </location>
</feature>
<dbReference type="CDD" id="cd00084">
    <property type="entry name" value="HMG-box_SF"/>
    <property type="match status" value="1"/>
</dbReference>
<keyword evidence="4" id="KW-0863">Zinc-finger</keyword>
<dbReference type="GO" id="GO:0005634">
    <property type="term" value="C:nucleus"/>
    <property type="evidence" value="ECO:0007669"/>
    <property type="project" value="UniProtKB-SubCell"/>
</dbReference>
<evidence type="ECO:0000256" key="4">
    <source>
        <dbReference type="ARBA" id="ARBA00022771"/>
    </source>
</evidence>
<evidence type="ECO:0000256" key="5">
    <source>
        <dbReference type="ARBA" id="ARBA00022833"/>
    </source>
</evidence>
<proteinExistence type="inferred from homology"/>
<reference evidence="10" key="1">
    <citation type="submission" date="2019-04" db="EMBL/GenBank/DDBJ databases">
        <authorList>
            <person name="Kim J.S."/>
            <person name="Soundararajan P."/>
            <person name="Won S.Y."/>
        </authorList>
    </citation>
    <scope>NUCLEOTIDE SEQUENCE</scope>
    <source>
        <strain evidence="10">Bsv0100-00040544</strain>
    </source>
</reference>
<evidence type="ECO:0000256" key="2">
    <source>
        <dbReference type="ARBA" id="ARBA00010325"/>
    </source>
</evidence>
<dbReference type="GO" id="GO:0045165">
    <property type="term" value="P:cell fate commitment"/>
    <property type="evidence" value="ECO:0007669"/>
    <property type="project" value="TreeGrafter"/>
</dbReference>
<dbReference type="EMBL" id="MK782023">
    <property type="protein sequence ID" value="QFZ79356.1"/>
    <property type="molecule type" value="Genomic_DNA"/>
</dbReference>
<comment type="subcellular location">
    <subcellularLocation>
        <location evidence="1">Nucleus</location>
    </subcellularLocation>
</comment>
<dbReference type="InterPro" id="IPR006780">
    <property type="entry name" value="YABBY"/>
</dbReference>
<name>A0A5Q0LQE3_9CARY</name>
<dbReference type="Pfam" id="PF04690">
    <property type="entry name" value="YABBY"/>
    <property type="match status" value="1"/>
</dbReference>
<sequence length="184" mass="20660">MSSCVDQAAAPSTEQLCYIPCNFCNIVLAVSVPCNNLFDIVTVRCGHCTNLWSVNMAAAFQSFSSWQHHHQQQNYHQAQNGGNMNEYKLENLGSSSSKCNYTNKPPTMQISPPTNTNNSAEERIINRPPEKRQRVPSAYNQFIKEEIQRIKANNPDISHREAFSTAAKNVRLPKASHAKDCFAE</sequence>
<protein>
    <submittedName>
        <fullName evidence="10">YABBY family protein</fullName>
    </submittedName>
</protein>
<evidence type="ECO:0000313" key="10">
    <source>
        <dbReference type="EMBL" id="QFZ79356.1"/>
    </source>
</evidence>